<evidence type="ECO:0008006" key="3">
    <source>
        <dbReference type="Google" id="ProtNLM"/>
    </source>
</evidence>
<dbReference type="EMBL" id="JAVREV010000001">
    <property type="protein sequence ID" value="MDT0441511.1"/>
    <property type="molecule type" value="Genomic_DNA"/>
</dbReference>
<accession>A0ABU2RYL5</accession>
<sequence length="213" mass="22732">MASASGRVRPYSRLIGICALLLTVTSCSGDSDDDRAPEVGLEPATRICDGTLTASAAEDLEALTAEDTFKETTVPSVPPADLEEFLDVLRASTAGHEDFCFIYRADDDRATLSLAFGWRESTPTDFEPAGDEAAYATGDFAYADTRMASLYFPCGIRNMPEDFVSARLYTHSGPMTSHDARTSILNSVSRAVAEGLGCLEGAGLVEGRPERVG</sequence>
<gene>
    <name evidence="1" type="ORF">RM779_02690</name>
</gene>
<dbReference type="RefSeq" id="WP_311615346.1">
    <property type="nucleotide sequence ID" value="NZ_JAVREV010000001.1"/>
</dbReference>
<comment type="caution">
    <text evidence="1">The sequence shown here is derived from an EMBL/GenBank/DDBJ whole genome shotgun (WGS) entry which is preliminary data.</text>
</comment>
<keyword evidence="2" id="KW-1185">Reference proteome</keyword>
<proteinExistence type="predicted"/>
<protein>
    <recommendedName>
        <fullName evidence="3">Lipoprotein</fullName>
    </recommendedName>
</protein>
<reference evidence="2" key="1">
    <citation type="submission" date="2023-07" db="EMBL/GenBank/DDBJ databases">
        <title>30 novel species of actinomycetes from the DSMZ collection.</title>
        <authorList>
            <person name="Nouioui I."/>
        </authorList>
    </citation>
    <scope>NUCLEOTIDE SEQUENCE [LARGE SCALE GENOMIC DNA]</scope>
    <source>
        <strain evidence="2">DSM 41886</strain>
    </source>
</reference>
<dbReference type="Proteomes" id="UP001183615">
    <property type="component" value="Unassembled WGS sequence"/>
</dbReference>
<organism evidence="1 2">
    <name type="scientific">Streptomyces johnsoniae</name>
    <dbReference type="NCBI Taxonomy" id="3075532"/>
    <lineage>
        <taxon>Bacteria</taxon>
        <taxon>Bacillati</taxon>
        <taxon>Actinomycetota</taxon>
        <taxon>Actinomycetes</taxon>
        <taxon>Kitasatosporales</taxon>
        <taxon>Streptomycetaceae</taxon>
        <taxon>Streptomyces</taxon>
    </lineage>
</organism>
<name>A0ABU2RYL5_9ACTN</name>
<dbReference type="PROSITE" id="PS51257">
    <property type="entry name" value="PROKAR_LIPOPROTEIN"/>
    <property type="match status" value="1"/>
</dbReference>
<evidence type="ECO:0000313" key="2">
    <source>
        <dbReference type="Proteomes" id="UP001183615"/>
    </source>
</evidence>
<evidence type="ECO:0000313" key="1">
    <source>
        <dbReference type="EMBL" id="MDT0441511.1"/>
    </source>
</evidence>